<dbReference type="GO" id="GO:0003677">
    <property type="term" value="F:DNA binding"/>
    <property type="evidence" value="ECO:0007669"/>
    <property type="project" value="InterPro"/>
</dbReference>
<dbReference type="Proteomes" id="UP000091929">
    <property type="component" value="Unassembled WGS sequence"/>
</dbReference>
<dbReference type="PANTHER" id="PTHR34631:SF3">
    <property type="entry name" value="ISSOD12 TRANSPOSASE TNPA_ISSOD12"/>
    <property type="match status" value="1"/>
</dbReference>
<dbReference type="PANTHER" id="PTHR34631">
    <property type="match status" value="1"/>
</dbReference>
<dbReference type="Proteomes" id="UP000092401">
    <property type="component" value="Unassembled WGS sequence"/>
</dbReference>
<dbReference type="GO" id="GO:0004803">
    <property type="term" value="F:transposase activity"/>
    <property type="evidence" value="ECO:0007669"/>
    <property type="project" value="InterPro"/>
</dbReference>
<reference evidence="4 5" key="1">
    <citation type="journal article" date="2016" name="ISME J.">
        <title>Chasing the elusive Euryarchaeota class WSA2: genomes reveal a uniquely fastidious methyl-reducing methanogen.</title>
        <authorList>
            <person name="Nobu M.K."/>
            <person name="Narihiro T."/>
            <person name="Kuroda K."/>
            <person name="Mei R."/>
            <person name="Liu W.T."/>
        </authorList>
    </citation>
    <scope>NUCLEOTIDE SEQUENCE [LARGE SCALE GENOMIC DNA]</scope>
    <source>
        <strain evidence="2">B03fssc0709_Meth_Bin005</strain>
        <strain evidence="3">B15fssc0709_Meth_Bin003</strain>
    </source>
</reference>
<dbReference type="GO" id="GO:0006313">
    <property type="term" value="P:DNA transposition"/>
    <property type="evidence" value="ECO:0007669"/>
    <property type="project" value="InterPro"/>
</dbReference>
<evidence type="ECO:0000313" key="4">
    <source>
        <dbReference type="Proteomes" id="UP000091929"/>
    </source>
</evidence>
<dbReference type="NCBIfam" id="NF033579">
    <property type="entry name" value="transpos_IS5_2"/>
    <property type="match status" value="1"/>
</dbReference>
<sequence>MQRNWSKYNESLVKRGEFYLSLDFLSNWRRELNRMNRNKRGRPYAYTDSFIKFTAFLKTAFGLEYRQTEGVLRALSKYVPGVKAADYTTLWVRFARMKFELPEALDDPERVVAFDGTGVKASNRSEWYQIISGKKRKWIKVMIAIDVKTGEILDVVVADGASRDNALFKEKARKIKMKAFMGDGAFDDKEIFDYCDENNIQPIIKIRKGASPKSRGSRLRRKCIRELEKIGQEAWNEKYDYGKRWLVESCFSAVKRAYGESVSAKRFDMAKKEALLKFMLYSAVKNSC</sequence>
<proteinExistence type="predicted"/>
<dbReference type="EMBL" id="LNGE01000002">
    <property type="protein sequence ID" value="KYC46217.1"/>
    <property type="molecule type" value="Genomic_DNA"/>
</dbReference>
<dbReference type="InterPro" id="IPR053172">
    <property type="entry name" value="Tn903_transposase"/>
</dbReference>
<dbReference type="AlphaFoldDB" id="A0A150IRX1"/>
<dbReference type="Pfam" id="PF01609">
    <property type="entry name" value="DDE_Tnp_1"/>
    <property type="match status" value="1"/>
</dbReference>
<evidence type="ECO:0000313" key="2">
    <source>
        <dbReference type="EMBL" id="KYC46217.1"/>
    </source>
</evidence>
<comment type="caution">
    <text evidence="3">The sequence shown here is derived from an EMBL/GenBank/DDBJ whole genome shotgun (WGS) entry which is preliminary data.</text>
</comment>
<evidence type="ECO:0000259" key="1">
    <source>
        <dbReference type="Pfam" id="PF01609"/>
    </source>
</evidence>
<dbReference type="InterPro" id="IPR053520">
    <property type="entry name" value="Transposase_Tn903"/>
</dbReference>
<dbReference type="EMBL" id="LNGF01000018">
    <property type="protein sequence ID" value="KYC47717.1"/>
    <property type="molecule type" value="Genomic_DNA"/>
</dbReference>
<evidence type="ECO:0000313" key="5">
    <source>
        <dbReference type="Proteomes" id="UP000092401"/>
    </source>
</evidence>
<gene>
    <name evidence="2" type="ORF">APG10_00087</name>
    <name evidence="3" type="ORF">APG11_00963</name>
</gene>
<evidence type="ECO:0000313" key="3">
    <source>
        <dbReference type="EMBL" id="KYC47717.1"/>
    </source>
</evidence>
<protein>
    <submittedName>
        <fullName evidence="3">Transposase DDE domain protein</fullName>
    </submittedName>
</protein>
<accession>A0A150IRX1</accession>
<organism evidence="3 4">
    <name type="scientific">Candidatus Methanofastidiosum methylothiophilum</name>
    <dbReference type="NCBI Taxonomy" id="1705564"/>
    <lineage>
        <taxon>Archaea</taxon>
        <taxon>Methanobacteriati</taxon>
        <taxon>Methanobacteriota</taxon>
        <taxon>Stenosarchaea group</taxon>
        <taxon>Candidatus Methanofastidiosia</taxon>
        <taxon>Candidatus Methanofastidiosales</taxon>
        <taxon>Candidatus Methanofastidiosaceae</taxon>
        <taxon>Candidatus Methanofastidiosum</taxon>
    </lineage>
</organism>
<accession>A0A150IMP6</accession>
<feature type="domain" description="Transposase IS4-like" evidence="1">
    <location>
        <begin position="108"/>
        <end position="281"/>
    </location>
</feature>
<dbReference type="InterPro" id="IPR002559">
    <property type="entry name" value="Transposase_11"/>
</dbReference>
<name>A0A150IRX1_9EURY</name>